<dbReference type="EMBL" id="VLKE01000001">
    <property type="protein sequence ID" value="TWH68586.1"/>
    <property type="molecule type" value="Genomic_DNA"/>
</dbReference>
<protein>
    <submittedName>
        <fullName evidence="2">Uncharacterized protein</fullName>
    </submittedName>
</protein>
<proteinExistence type="predicted"/>
<keyword evidence="1" id="KW-0472">Membrane</keyword>
<comment type="caution">
    <text evidence="2">The sequence shown here is derived from an EMBL/GenBank/DDBJ whole genome shotgun (WGS) entry which is preliminary data.</text>
</comment>
<evidence type="ECO:0000256" key="1">
    <source>
        <dbReference type="SAM" id="Phobius"/>
    </source>
</evidence>
<feature type="transmembrane region" description="Helical" evidence="1">
    <location>
        <begin position="34"/>
        <end position="53"/>
    </location>
</feature>
<reference evidence="2 3" key="1">
    <citation type="submission" date="2019-07" db="EMBL/GenBank/DDBJ databases">
        <title>R&amp;d 2014.</title>
        <authorList>
            <person name="Klenk H.-P."/>
        </authorList>
    </citation>
    <scope>NUCLEOTIDE SEQUENCE [LARGE SCALE GENOMIC DNA]</scope>
    <source>
        <strain evidence="2 3">DSM 43868</strain>
    </source>
</reference>
<keyword evidence="1" id="KW-0812">Transmembrane</keyword>
<name>A0A562ICK4_MICOL</name>
<sequence>MRNVARHANRVSTARFGSLTAGAPAKKMADSAPVLFTPAVAVLGAAALITAVGSI</sequence>
<evidence type="ECO:0000313" key="2">
    <source>
        <dbReference type="EMBL" id="TWH68586.1"/>
    </source>
</evidence>
<keyword evidence="3" id="KW-1185">Reference proteome</keyword>
<accession>A0A562ICK4</accession>
<dbReference type="AlphaFoldDB" id="A0A562ICK4"/>
<organism evidence="2 3">
    <name type="scientific">Micromonospora olivasterospora</name>
    <dbReference type="NCBI Taxonomy" id="1880"/>
    <lineage>
        <taxon>Bacteria</taxon>
        <taxon>Bacillati</taxon>
        <taxon>Actinomycetota</taxon>
        <taxon>Actinomycetes</taxon>
        <taxon>Micromonosporales</taxon>
        <taxon>Micromonosporaceae</taxon>
        <taxon>Micromonospora</taxon>
    </lineage>
</organism>
<keyword evidence="1" id="KW-1133">Transmembrane helix</keyword>
<dbReference type="RefSeq" id="WP_170286471.1">
    <property type="nucleotide sequence ID" value="NZ_BAAATQ010000104.1"/>
</dbReference>
<dbReference type="Proteomes" id="UP000319825">
    <property type="component" value="Unassembled WGS sequence"/>
</dbReference>
<gene>
    <name evidence="2" type="ORF">JD77_03583</name>
</gene>
<evidence type="ECO:0000313" key="3">
    <source>
        <dbReference type="Proteomes" id="UP000319825"/>
    </source>
</evidence>